<feature type="transmembrane region" description="Helical" evidence="12">
    <location>
        <begin position="12"/>
        <end position="32"/>
    </location>
</feature>
<evidence type="ECO:0000256" key="12">
    <source>
        <dbReference type="RuleBase" id="RU363101"/>
    </source>
</evidence>
<evidence type="ECO:0000256" key="3">
    <source>
        <dbReference type="ARBA" id="ARBA00008741"/>
    </source>
</evidence>
<comment type="similarity">
    <text evidence="3 12">Belongs to the CcmD/CycX/HelD family.</text>
</comment>
<keyword evidence="9 12" id="KW-0201">Cytochrome c-type biogenesis</keyword>
<keyword evidence="14" id="KW-1185">Reference proteome</keyword>
<comment type="function">
    <text evidence="1 12">Required for the export of heme to the periplasm for the biogenesis of c-type cytochromes.</text>
</comment>
<evidence type="ECO:0000256" key="7">
    <source>
        <dbReference type="ARBA" id="ARBA00022519"/>
    </source>
</evidence>
<sequence length="60" mass="6799">MIDFLSQGGYAFYVWSAFGMTFALLVAEVVVLRRSRRTILQRVGRLARLRTQNVPPGEPS</sequence>
<evidence type="ECO:0000256" key="5">
    <source>
        <dbReference type="ARBA" id="ARBA00022448"/>
    </source>
</evidence>
<dbReference type="PANTHER" id="PTHR37531">
    <property type="entry name" value="HEME EXPORTER PROTEIN D"/>
    <property type="match status" value="1"/>
</dbReference>
<evidence type="ECO:0000256" key="11">
    <source>
        <dbReference type="ARBA" id="ARBA00023136"/>
    </source>
</evidence>
<keyword evidence="8 12" id="KW-0812">Transmembrane</keyword>
<comment type="caution">
    <text evidence="13">The sequence shown here is derived from an EMBL/GenBank/DDBJ whole genome shotgun (WGS) entry which is preliminary data.</text>
</comment>
<reference evidence="13 14" key="1">
    <citation type="journal article" date="2020" name="Microorganisms">
        <title>Osmotic Adaptation and Compatible Solute Biosynthesis of Phototrophic Bacteria as Revealed from Genome Analyses.</title>
        <authorList>
            <person name="Imhoff J.F."/>
            <person name="Rahn T."/>
            <person name="Kunzel S."/>
            <person name="Keller A."/>
            <person name="Neulinger S.C."/>
        </authorList>
    </citation>
    <scope>NUCLEOTIDE SEQUENCE [LARGE SCALE GENOMIC DNA]</scope>
    <source>
        <strain evidence="13 14">DSM 6210</strain>
    </source>
</reference>
<accession>A0ABS1CJY2</accession>
<dbReference type="PANTHER" id="PTHR37531:SF1">
    <property type="entry name" value="HEME EXPORTER PROTEIN D"/>
    <property type="match status" value="1"/>
</dbReference>
<keyword evidence="5 12" id="KW-0813">Transport</keyword>
<evidence type="ECO:0000256" key="10">
    <source>
        <dbReference type="ARBA" id="ARBA00022989"/>
    </source>
</evidence>
<evidence type="ECO:0000256" key="8">
    <source>
        <dbReference type="ARBA" id="ARBA00022692"/>
    </source>
</evidence>
<organism evidence="13 14">
    <name type="scientific">Thiohalocapsa halophila</name>
    <dbReference type="NCBI Taxonomy" id="69359"/>
    <lineage>
        <taxon>Bacteria</taxon>
        <taxon>Pseudomonadati</taxon>
        <taxon>Pseudomonadota</taxon>
        <taxon>Gammaproteobacteria</taxon>
        <taxon>Chromatiales</taxon>
        <taxon>Chromatiaceae</taxon>
        <taxon>Thiohalocapsa</taxon>
    </lineage>
</organism>
<dbReference type="Proteomes" id="UP000748752">
    <property type="component" value="Unassembled WGS sequence"/>
</dbReference>
<evidence type="ECO:0000256" key="1">
    <source>
        <dbReference type="ARBA" id="ARBA00002442"/>
    </source>
</evidence>
<evidence type="ECO:0000256" key="4">
    <source>
        <dbReference type="ARBA" id="ARBA00016461"/>
    </source>
</evidence>
<protein>
    <recommendedName>
        <fullName evidence="4 12">Heme exporter protein D</fullName>
    </recommendedName>
</protein>
<dbReference type="InterPro" id="IPR007078">
    <property type="entry name" value="Haem_export_protD_CcmD"/>
</dbReference>
<gene>
    <name evidence="13" type="primary">ccmD</name>
    <name evidence="13" type="ORF">CKO31_15635</name>
</gene>
<evidence type="ECO:0000313" key="14">
    <source>
        <dbReference type="Proteomes" id="UP000748752"/>
    </source>
</evidence>
<name>A0ABS1CJY2_9GAMM</name>
<dbReference type="InterPro" id="IPR052075">
    <property type="entry name" value="Heme_exporter_D"/>
</dbReference>
<dbReference type="Pfam" id="PF04995">
    <property type="entry name" value="CcmD"/>
    <property type="match status" value="1"/>
</dbReference>
<evidence type="ECO:0000256" key="9">
    <source>
        <dbReference type="ARBA" id="ARBA00022748"/>
    </source>
</evidence>
<keyword evidence="7 12" id="KW-0997">Cell inner membrane</keyword>
<keyword evidence="6 12" id="KW-1003">Cell membrane</keyword>
<comment type="subcellular location">
    <subcellularLocation>
        <location evidence="2 12">Cell inner membrane</location>
        <topology evidence="2 12">Single-pass membrane protein</topology>
    </subcellularLocation>
</comment>
<evidence type="ECO:0000313" key="13">
    <source>
        <dbReference type="EMBL" id="MBK1632142.1"/>
    </source>
</evidence>
<dbReference type="NCBIfam" id="TIGR03141">
    <property type="entry name" value="cytochro_ccmD"/>
    <property type="match status" value="1"/>
</dbReference>
<evidence type="ECO:0000256" key="6">
    <source>
        <dbReference type="ARBA" id="ARBA00022475"/>
    </source>
</evidence>
<dbReference type="EMBL" id="NRRV01000040">
    <property type="protein sequence ID" value="MBK1632142.1"/>
    <property type="molecule type" value="Genomic_DNA"/>
</dbReference>
<evidence type="ECO:0000256" key="2">
    <source>
        <dbReference type="ARBA" id="ARBA00004377"/>
    </source>
</evidence>
<keyword evidence="10 12" id="KW-1133">Transmembrane helix</keyword>
<keyword evidence="11 12" id="KW-0472">Membrane</keyword>
<proteinExistence type="inferred from homology"/>